<evidence type="ECO:0000313" key="11">
    <source>
        <dbReference type="Proteomes" id="UP000182124"/>
    </source>
</evidence>
<protein>
    <submittedName>
        <fullName evidence="10">Muramoyltetrapeptide carboxypeptidase</fullName>
    </submittedName>
</protein>
<dbReference type="InterPro" id="IPR040921">
    <property type="entry name" value="Peptidase_S66C"/>
</dbReference>
<organism evidence="10 11">
    <name type="scientific">Flavobacterium saliperosum</name>
    <dbReference type="NCBI Taxonomy" id="329186"/>
    <lineage>
        <taxon>Bacteria</taxon>
        <taxon>Pseudomonadati</taxon>
        <taxon>Bacteroidota</taxon>
        <taxon>Flavobacteriia</taxon>
        <taxon>Flavobacteriales</taxon>
        <taxon>Flavobacteriaceae</taxon>
        <taxon>Flavobacterium</taxon>
    </lineage>
</organism>
<keyword evidence="2 10" id="KW-0121">Carboxypeptidase</keyword>
<reference evidence="10 11" key="1">
    <citation type="submission" date="2016-10" db="EMBL/GenBank/DDBJ databases">
        <authorList>
            <person name="de Groot N.N."/>
        </authorList>
    </citation>
    <scope>NUCLEOTIDE SEQUENCE [LARGE SCALE GENOMIC DNA]</scope>
    <source>
        <strain evidence="10 11">CGMCC 1.3801</strain>
    </source>
</reference>
<dbReference type="InterPro" id="IPR003507">
    <property type="entry name" value="S66_fam"/>
</dbReference>
<evidence type="ECO:0000259" key="8">
    <source>
        <dbReference type="Pfam" id="PF02016"/>
    </source>
</evidence>
<gene>
    <name evidence="10" type="ORF">SAMN02927925_02568</name>
</gene>
<evidence type="ECO:0000256" key="4">
    <source>
        <dbReference type="ARBA" id="ARBA00022801"/>
    </source>
</evidence>
<feature type="transmembrane region" description="Helical" evidence="7">
    <location>
        <begin position="12"/>
        <end position="32"/>
    </location>
</feature>
<feature type="active site" description="Nucleophile" evidence="6">
    <location>
        <position position="148"/>
    </location>
</feature>
<keyword evidence="7" id="KW-0812">Transmembrane</keyword>
<dbReference type="PANTHER" id="PTHR30237:SF2">
    <property type="entry name" value="MUREIN TETRAPEPTIDE CARBOXYPEPTIDASE"/>
    <property type="match status" value="1"/>
</dbReference>
<evidence type="ECO:0000256" key="5">
    <source>
        <dbReference type="ARBA" id="ARBA00022825"/>
    </source>
</evidence>
<evidence type="ECO:0000256" key="1">
    <source>
        <dbReference type="ARBA" id="ARBA00010233"/>
    </source>
</evidence>
<dbReference type="EMBL" id="FMTY01000008">
    <property type="protein sequence ID" value="SCX17741.1"/>
    <property type="molecule type" value="Genomic_DNA"/>
</dbReference>
<dbReference type="Pfam" id="PF02016">
    <property type="entry name" value="Peptidase_S66"/>
    <property type="match status" value="1"/>
</dbReference>
<dbReference type="SUPFAM" id="SSF52317">
    <property type="entry name" value="Class I glutamine amidotransferase-like"/>
    <property type="match status" value="1"/>
</dbReference>
<dbReference type="AlphaFoldDB" id="A0A1G4W6W7"/>
<evidence type="ECO:0000256" key="6">
    <source>
        <dbReference type="PIRSR" id="PIRSR028757-1"/>
    </source>
</evidence>
<keyword evidence="5" id="KW-0720">Serine protease</keyword>
<keyword evidence="7" id="KW-0472">Membrane</keyword>
<dbReference type="Gene3D" id="3.50.30.60">
    <property type="entry name" value="LD-carboxypeptidase A C-terminal domain-like"/>
    <property type="match status" value="1"/>
</dbReference>
<dbReference type="GO" id="GO:0006508">
    <property type="term" value="P:proteolysis"/>
    <property type="evidence" value="ECO:0007669"/>
    <property type="project" value="UniProtKB-KW"/>
</dbReference>
<keyword evidence="7" id="KW-1133">Transmembrane helix</keyword>
<dbReference type="GO" id="GO:0008236">
    <property type="term" value="F:serine-type peptidase activity"/>
    <property type="evidence" value="ECO:0007669"/>
    <property type="project" value="UniProtKB-KW"/>
</dbReference>
<dbReference type="InterPro" id="IPR029062">
    <property type="entry name" value="Class_I_gatase-like"/>
</dbReference>
<feature type="domain" description="LD-carboxypeptidase C-terminal" evidence="9">
    <location>
        <begin position="209"/>
        <end position="324"/>
    </location>
</feature>
<dbReference type="PIRSF" id="PIRSF028757">
    <property type="entry name" value="LD-carboxypeptidase"/>
    <property type="match status" value="1"/>
</dbReference>
<evidence type="ECO:0000259" key="9">
    <source>
        <dbReference type="Pfam" id="PF17676"/>
    </source>
</evidence>
<feature type="active site" description="Charge relay system" evidence="6">
    <location>
        <position position="310"/>
    </location>
</feature>
<dbReference type="Pfam" id="PF17676">
    <property type="entry name" value="Peptidase_S66C"/>
    <property type="match status" value="1"/>
</dbReference>
<dbReference type="Proteomes" id="UP000182124">
    <property type="component" value="Unassembled WGS sequence"/>
</dbReference>
<dbReference type="InterPro" id="IPR040449">
    <property type="entry name" value="Peptidase_S66_N"/>
</dbReference>
<proteinExistence type="inferred from homology"/>
<name>A0A1G4W6W7_9FLAO</name>
<evidence type="ECO:0000256" key="3">
    <source>
        <dbReference type="ARBA" id="ARBA00022670"/>
    </source>
</evidence>
<dbReference type="InterPro" id="IPR027478">
    <property type="entry name" value="LdcA_N"/>
</dbReference>
<feature type="domain" description="LD-carboxypeptidase N-terminal" evidence="8">
    <location>
        <begin position="52"/>
        <end position="166"/>
    </location>
</feature>
<dbReference type="Gene3D" id="3.40.50.10740">
    <property type="entry name" value="Class I glutamine amidotransferase-like"/>
    <property type="match status" value="1"/>
</dbReference>
<dbReference type="PANTHER" id="PTHR30237">
    <property type="entry name" value="MURAMOYLTETRAPEPTIDE CARBOXYPEPTIDASE"/>
    <property type="match status" value="1"/>
</dbReference>
<keyword evidence="3" id="KW-0645">Protease</keyword>
<dbReference type="GO" id="GO:0004180">
    <property type="term" value="F:carboxypeptidase activity"/>
    <property type="evidence" value="ECO:0007669"/>
    <property type="project" value="UniProtKB-KW"/>
</dbReference>
<evidence type="ECO:0000313" key="10">
    <source>
        <dbReference type="EMBL" id="SCX17741.1"/>
    </source>
</evidence>
<keyword evidence="4" id="KW-0378">Hydrolase</keyword>
<sequence>MHEALFLNFISSFMRIVFLKILFAAILFMVSFEGYSQKRMKIPPYLKKGDTVALVCTARKFFPEEAQPAMDLLKSWGLEVKLGKTIGLDSCQLGGTDAERSTDLQEMLDDKDIKAIWCARGGYGTVRIVDSLDFTKFRKHPKWIMGFSDVTVLHSHLNTLGFATLHSIMPFTVPKAPEEVKETLRKALFGESLKYTVPAKGYETQGKVKGQLVGGNLSILYSLLGSKSSLNTKDKILFIEDLDEYLYHIDRMMQNLKRNGYFENLKGLIVGSMTDMHDNEIPFGQNEVGIIMEIAKNYNFPVCFYFPAGHQKDNRTLILGKEVQFEVNSEEIILEFTK</sequence>
<dbReference type="InterPro" id="IPR027461">
    <property type="entry name" value="Carboxypeptidase_A_C_sf"/>
</dbReference>
<dbReference type="eggNOG" id="COG1619">
    <property type="taxonomic scope" value="Bacteria"/>
</dbReference>
<dbReference type="SUPFAM" id="SSF141986">
    <property type="entry name" value="LD-carboxypeptidase A C-terminal domain-like"/>
    <property type="match status" value="1"/>
</dbReference>
<dbReference type="CDD" id="cd07025">
    <property type="entry name" value="Peptidase_S66"/>
    <property type="match status" value="1"/>
</dbReference>
<evidence type="ECO:0000256" key="2">
    <source>
        <dbReference type="ARBA" id="ARBA00022645"/>
    </source>
</evidence>
<feature type="active site" description="Charge relay system" evidence="6">
    <location>
        <position position="240"/>
    </location>
</feature>
<comment type="similarity">
    <text evidence="1">Belongs to the peptidase S66 family.</text>
</comment>
<evidence type="ECO:0000256" key="7">
    <source>
        <dbReference type="SAM" id="Phobius"/>
    </source>
</evidence>
<dbReference type="STRING" id="329186.SAMN02927925_02568"/>
<accession>A0A1G4W6W7</accession>